<organism evidence="1 2">
    <name type="scientific">Lentinula edodes</name>
    <name type="common">Shiitake mushroom</name>
    <name type="synonym">Lentinus edodes</name>
    <dbReference type="NCBI Taxonomy" id="5353"/>
    <lineage>
        <taxon>Eukaryota</taxon>
        <taxon>Fungi</taxon>
        <taxon>Dikarya</taxon>
        <taxon>Basidiomycota</taxon>
        <taxon>Agaricomycotina</taxon>
        <taxon>Agaricomycetes</taxon>
        <taxon>Agaricomycetidae</taxon>
        <taxon>Agaricales</taxon>
        <taxon>Marasmiineae</taxon>
        <taxon>Omphalotaceae</taxon>
        <taxon>Lentinula</taxon>
    </lineage>
</organism>
<gene>
    <name evidence="1" type="ORF">LENED_007911</name>
</gene>
<evidence type="ECO:0000313" key="1">
    <source>
        <dbReference type="EMBL" id="GAW06019.1"/>
    </source>
</evidence>
<dbReference type="AlphaFoldDB" id="A0A1Q3EFS8"/>
<sequence length="130" mass="14960">MTSTYIQHLLGRKLSSPPVVAYLNELSSAVELSAASTPEIKSYPDVIYYNFHTLGLSLLFKPIEGYKPKIDPYVRFKKEERDRHSMTLYTVPADRAIEGEFQACGSTITLPWHQVFWELSKNIHSFIHKK</sequence>
<reference evidence="1 2" key="2">
    <citation type="submission" date="2017-02" db="EMBL/GenBank/DDBJ databases">
        <title>A genome survey and senescence transcriptome analysis in Lentinula edodes.</title>
        <authorList>
            <person name="Sakamoto Y."/>
            <person name="Nakade K."/>
            <person name="Sato S."/>
            <person name="Yoshida Y."/>
            <person name="Miyazaki K."/>
            <person name="Natsume S."/>
            <person name="Konno N."/>
        </authorList>
    </citation>
    <scope>NUCLEOTIDE SEQUENCE [LARGE SCALE GENOMIC DNA]</scope>
    <source>
        <strain evidence="1 2">NBRC 111202</strain>
    </source>
</reference>
<dbReference type="Proteomes" id="UP000188533">
    <property type="component" value="Unassembled WGS sequence"/>
</dbReference>
<comment type="caution">
    <text evidence="1">The sequence shown here is derived from an EMBL/GenBank/DDBJ whole genome shotgun (WGS) entry which is preliminary data.</text>
</comment>
<evidence type="ECO:0000313" key="2">
    <source>
        <dbReference type="Proteomes" id="UP000188533"/>
    </source>
</evidence>
<name>A0A1Q3EFS8_LENED</name>
<protein>
    <submittedName>
        <fullName evidence="1">Uncharacterized protein</fullName>
    </submittedName>
</protein>
<proteinExistence type="predicted"/>
<accession>A0A1Q3EFS8</accession>
<reference evidence="1 2" key="1">
    <citation type="submission" date="2016-08" db="EMBL/GenBank/DDBJ databases">
        <authorList>
            <consortium name="Lentinula edodes genome sequencing consortium"/>
            <person name="Sakamoto Y."/>
            <person name="Nakade K."/>
            <person name="Sato S."/>
            <person name="Yoshida Y."/>
            <person name="Miyazaki K."/>
            <person name="Natsume S."/>
            <person name="Konno N."/>
        </authorList>
    </citation>
    <scope>NUCLEOTIDE SEQUENCE [LARGE SCALE GENOMIC DNA]</scope>
    <source>
        <strain evidence="1 2">NBRC 111202</strain>
    </source>
</reference>
<dbReference type="EMBL" id="BDGU01000292">
    <property type="protein sequence ID" value="GAW06019.1"/>
    <property type="molecule type" value="Genomic_DNA"/>
</dbReference>
<keyword evidence="2" id="KW-1185">Reference proteome</keyword>